<dbReference type="KEGG" id="soe:110787739"/>
<dbReference type="PANTHER" id="PTHR31635:SF196">
    <property type="entry name" value="REVERSE TRANSCRIPTASE DOMAIN-CONTAINING PROTEIN-RELATED"/>
    <property type="match status" value="1"/>
</dbReference>
<sequence>MGKRRRWQGNDNPRAVVVVRRWWWLSKERSKILGFLVHVKLPNLGKLYQKIFQNWCFTTNASYHSGGRIVVAWKLGSFNVNITAASSQFVHCHISPVSGMTPFHCTFIYAFNESHMRKELWRDLQLLNVQGPWILCGDFNCVMHMEEKIGMPVRQADIVDISNCMHVCGMEDIKSVGNFFTWNNKQQGQFDHSPGLLTVYPRSDGGRKPFKYFTMWKSSPIFLDTIQMAWNSQCFGSKMYVLTNKLKKVKASLKELNRVGFTDIQAAYLKAHHGMIAAQEAMHLNPHDKELANMELQAIQEYRTTHKAYLDFLKQKAKVEWIKNGDENTSLFHQSIKSRRLQNQVYSIFDKDGVWRDKPDEVSGAFLDYYTELLGSVHDNRTHVIKQIVQSGPICQNHHKDILNAPYTADEVKAALFSIPGVKAPGPDGFGSYFYKDAWSIVGDDVVSAVLDVLQHGKLLKELNHTVITLIPKVKCPRNVSEFRPISCCNTLYKCVTKVLCARLRQILPDLIFENQGGFVHGRYIVHNIMVVQDLVRHYGRKGVKPSCLMKIDLQKAYDTVDWNFLKDMLTYLDFPEQFVNLALLQKYHLTALVFAFNSASKSAVNRSAVKRKRHI</sequence>
<reference evidence="3" key="2">
    <citation type="submission" date="2025-08" db="UniProtKB">
        <authorList>
            <consortium name="RefSeq"/>
        </authorList>
    </citation>
    <scope>IDENTIFICATION</scope>
    <source>
        <tissue evidence="3">Leaf</tissue>
    </source>
</reference>
<dbReference type="RefSeq" id="XP_021848075.2">
    <property type="nucleotide sequence ID" value="XM_021992383.2"/>
</dbReference>
<name>A0A9R0IG75_SPIOL</name>
<dbReference type="SUPFAM" id="SSF56672">
    <property type="entry name" value="DNA/RNA polymerases"/>
    <property type="match status" value="1"/>
</dbReference>
<dbReference type="Pfam" id="PF00078">
    <property type="entry name" value="RVT_1"/>
    <property type="match status" value="1"/>
</dbReference>
<dbReference type="InterPro" id="IPR000477">
    <property type="entry name" value="RT_dom"/>
</dbReference>
<keyword evidence="2" id="KW-1185">Reference proteome</keyword>
<evidence type="ECO:0000313" key="2">
    <source>
        <dbReference type="Proteomes" id="UP000813463"/>
    </source>
</evidence>
<dbReference type="Gene3D" id="3.60.10.10">
    <property type="entry name" value="Endonuclease/exonuclease/phosphatase"/>
    <property type="match status" value="1"/>
</dbReference>
<dbReference type="Proteomes" id="UP000813463">
    <property type="component" value="Chromosome 5"/>
</dbReference>
<dbReference type="PANTHER" id="PTHR31635">
    <property type="entry name" value="REVERSE TRANSCRIPTASE DOMAIN-CONTAINING PROTEIN-RELATED"/>
    <property type="match status" value="1"/>
</dbReference>
<dbReference type="CDD" id="cd01650">
    <property type="entry name" value="RT_nLTR_like"/>
    <property type="match status" value="1"/>
</dbReference>
<dbReference type="AlphaFoldDB" id="A0A9R0IG75"/>
<evidence type="ECO:0000313" key="3">
    <source>
        <dbReference type="RefSeq" id="XP_021848075.2"/>
    </source>
</evidence>
<feature type="domain" description="Reverse transcriptase" evidence="1">
    <location>
        <begin position="474"/>
        <end position="584"/>
    </location>
</feature>
<proteinExistence type="predicted"/>
<reference evidence="2" key="1">
    <citation type="journal article" date="2021" name="Nat. Commun.">
        <title>Genomic analyses provide insights into spinach domestication and the genetic basis of agronomic traits.</title>
        <authorList>
            <person name="Cai X."/>
            <person name="Sun X."/>
            <person name="Xu C."/>
            <person name="Sun H."/>
            <person name="Wang X."/>
            <person name="Ge C."/>
            <person name="Zhang Z."/>
            <person name="Wang Q."/>
            <person name="Fei Z."/>
            <person name="Jiao C."/>
            <person name="Wang Q."/>
        </authorList>
    </citation>
    <scope>NUCLEOTIDE SEQUENCE [LARGE SCALE GENOMIC DNA]</scope>
    <source>
        <strain evidence="2">cv. Varoflay</strain>
    </source>
</reference>
<dbReference type="InterPro" id="IPR036691">
    <property type="entry name" value="Endo/exonu/phosph_ase_sf"/>
</dbReference>
<dbReference type="GeneID" id="110787739"/>
<accession>A0A9R0IG75</accession>
<evidence type="ECO:0000259" key="1">
    <source>
        <dbReference type="Pfam" id="PF00078"/>
    </source>
</evidence>
<gene>
    <name evidence="3" type="primary">LOC110787739</name>
</gene>
<protein>
    <recommendedName>
        <fullName evidence="1">Reverse transcriptase domain-containing protein</fullName>
    </recommendedName>
</protein>
<organism evidence="2 3">
    <name type="scientific">Spinacia oleracea</name>
    <name type="common">Spinach</name>
    <dbReference type="NCBI Taxonomy" id="3562"/>
    <lineage>
        <taxon>Eukaryota</taxon>
        <taxon>Viridiplantae</taxon>
        <taxon>Streptophyta</taxon>
        <taxon>Embryophyta</taxon>
        <taxon>Tracheophyta</taxon>
        <taxon>Spermatophyta</taxon>
        <taxon>Magnoliopsida</taxon>
        <taxon>eudicotyledons</taxon>
        <taxon>Gunneridae</taxon>
        <taxon>Pentapetalae</taxon>
        <taxon>Caryophyllales</taxon>
        <taxon>Chenopodiaceae</taxon>
        <taxon>Chenopodioideae</taxon>
        <taxon>Anserineae</taxon>
        <taxon>Spinacia</taxon>
    </lineage>
</organism>
<dbReference type="SUPFAM" id="SSF56219">
    <property type="entry name" value="DNase I-like"/>
    <property type="match status" value="1"/>
</dbReference>
<dbReference type="InterPro" id="IPR043502">
    <property type="entry name" value="DNA/RNA_pol_sf"/>
</dbReference>